<feature type="chain" id="PRO_5017463876" evidence="1">
    <location>
        <begin position="16"/>
        <end position="25"/>
    </location>
</feature>
<proteinExistence type="predicted"/>
<protein>
    <submittedName>
        <fullName evidence="2">Uncharacterized protein</fullName>
    </submittedName>
</protein>
<feature type="signal peptide" evidence="1">
    <location>
        <begin position="1"/>
        <end position="15"/>
    </location>
</feature>
<dbReference type="EMBL" id="LXQA011160106">
    <property type="protein sequence ID" value="MCI87198.1"/>
    <property type="molecule type" value="Genomic_DNA"/>
</dbReference>
<accession>A0A392VFK9</accession>
<sequence>LVLLWLLILDCGVWIVVDDGSVGVY</sequence>
<organism evidence="2 3">
    <name type="scientific">Trifolium medium</name>
    <dbReference type="NCBI Taxonomy" id="97028"/>
    <lineage>
        <taxon>Eukaryota</taxon>
        <taxon>Viridiplantae</taxon>
        <taxon>Streptophyta</taxon>
        <taxon>Embryophyta</taxon>
        <taxon>Tracheophyta</taxon>
        <taxon>Spermatophyta</taxon>
        <taxon>Magnoliopsida</taxon>
        <taxon>eudicotyledons</taxon>
        <taxon>Gunneridae</taxon>
        <taxon>Pentapetalae</taxon>
        <taxon>rosids</taxon>
        <taxon>fabids</taxon>
        <taxon>Fabales</taxon>
        <taxon>Fabaceae</taxon>
        <taxon>Papilionoideae</taxon>
        <taxon>50 kb inversion clade</taxon>
        <taxon>NPAAA clade</taxon>
        <taxon>Hologalegina</taxon>
        <taxon>IRL clade</taxon>
        <taxon>Trifolieae</taxon>
        <taxon>Trifolium</taxon>
    </lineage>
</organism>
<evidence type="ECO:0000313" key="2">
    <source>
        <dbReference type="EMBL" id="MCI87198.1"/>
    </source>
</evidence>
<dbReference type="Proteomes" id="UP000265520">
    <property type="component" value="Unassembled WGS sequence"/>
</dbReference>
<evidence type="ECO:0000313" key="3">
    <source>
        <dbReference type="Proteomes" id="UP000265520"/>
    </source>
</evidence>
<comment type="caution">
    <text evidence="2">The sequence shown here is derived from an EMBL/GenBank/DDBJ whole genome shotgun (WGS) entry which is preliminary data.</text>
</comment>
<reference evidence="2 3" key="1">
    <citation type="journal article" date="2018" name="Front. Plant Sci.">
        <title>Red Clover (Trifolium pratense) and Zigzag Clover (T. medium) - A Picture of Genomic Similarities and Differences.</title>
        <authorList>
            <person name="Dluhosova J."/>
            <person name="Istvanek J."/>
            <person name="Nedelnik J."/>
            <person name="Repkova J."/>
        </authorList>
    </citation>
    <scope>NUCLEOTIDE SEQUENCE [LARGE SCALE GENOMIC DNA]</scope>
    <source>
        <strain evidence="3">cv. 10/8</strain>
        <tissue evidence="2">Leaf</tissue>
    </source>
</reference>
<keyword evidence="3" id="KW-1185">Reference proteome</keyword>
<name>A0A392VFK9_9FABA</name>
<keyword evidence="1" id="KW-0732">Signal</keyword>
<evidence type="ECO:0000256" key="1">
    <source>
        <dbReference type="SAM" id="SignalP"/>
    </source>
</evidence>
<dbReference type="AlphaFoldDB" id="A0A392VFK9"/>
<feature type="non-terminal residue" evidence="2">
    <location>
        <position position="1"/>
    </location>
</feature>